<evidence type="ECO:0000256" key="1">
    <source>
        <dbReference type="ARBA" id="ARBA00023004"/>
    </source>
</evidence>
<feature type="domain" description="Ferrous iron transporter FeoA-like" evidence="2">
    <location>
        <begin position="5"/>
        <end position="77"/>
    </location>
</feature>
<gene>
    <name evidence="3" type="ORF">CMV30_08765</name>
</gene>
<dbReference type="KEGG" id="vbh:CMV30_08765"/>
<keyword evidence="4" id="KW-1185">Reference proteome</keyword>
<dbReference type="SMART" id="SM00899">
    <property type="entry name" value="FeoA"/>
    <property type="match status" value="1"/>
</dbReference>
<organism evidence="3 4">
    <name type="scientific">Nibricoccus aquaticus</name>
    <dbReference type="NCBI Taxonomy" id="2576891"/>
    <lineage>
        <taxon>Bacteria</taxon>
        <taxon>Pseudomonadati</taxon>
        <taxon>Verrucomicrobiota</taxon>
        <taxon>Opitutia</taxon>
        <taxon>Opitutales</taxon>
        <taxon>Opitutaceae</taxon>
        <taxon>Nibricoccus</taxon>
    </lineage>
</organism>
<dbReference type="InterPro" id="IPR007167">
    <property type="entry name" value="Fe-transptr_FeoA-like"/>
</dbReference>
<dbReference type="InterPro" id="IPR052713">
    <property type="entry name" value="FeoA"/>
</dbReference>
<dbReference type="PANTHER" id="PTHR42954">
    <property type="entry name" value="FE(2+) TRANSPORT PROTEIN A"/>
    <property type="match status" value="1"/>
</dbReference>
<accession>A0A290QJH8</accession>
<dbReference type="Pfam" id="PF04023">
    <property type="entry name" value="FeoA"/>
    <property type="match status" value="1"/>
</dbReference>
<reference evidence="3 4" key="1">
    <citation type="submission" date="2017-09" db="EMBL/GenBank/DDBJ databases">
        <title>Complete genome sequence of Verrucomicrobial strain HZ-65, isolated from freshwater.</title>
        <authorList>
            <person name="Choi A."/>
        </authorList>
    </citation>
    <scope>NUCLEOTIDE SEQUENCE [LARGE SCALE GENOMIC DNA]</scope>
    <source>
        <strain evidence="3 4">HZ-65</strain>
    </source>
</reference>
<sequence>MSASQILSQLPVGSLATVRDLPKQGTAFLRLREMGLLPGTSITLIRTAPLGDPIEIKVRGYHLTLRKSEAEHIVVEPATAK</sequence>
<dbReference type="Proteomes" id="UP000217265">
    <property type="component" value="Chromosome"/>
</dbReference>
<evidence type="ECO:0000313" key="3">
    <source>
        <dbReference type="EMBL" id="ATC64032.1"/>
    </source>
</evidence>
<dbReference type="EMBL" id="CP023344">
    <property type="protein sequence ID" value="ATC64032.1"/>
    <property type="molecule type" value="Genomic_DNA"/>
</dbReference>
<dbReference type="SUPFAM" id="SSF50037">
    <property type="entry name" value="C-terminal domain of transcriptional repressors"/>
    <property type="match status" value="1"/>
</dbReference>
<dbReference type="AlphaFoldDB" id="A0A290QJH8"/>
<dbReference type="Gene3D" id="2.30.30.90">
    <property type="match status" value="1"/>
</dbReference>
<proteinExistence type="predicted"/>
<keyword evidence="1" id="KW-0408">Iron</keyword>
<name>A0A290QJH8_9BACT</name>
<dbReference type="RefSeq" id="WP_096055664.1">
    <property type="nucleotide sequence ID" value="NZ_CP023344.1"/>
</dbReference>
<dbReference type="InterPro" id="IPR008988">
    <property type="entry name" value="Transcriptional_repressor_C"/>
</dbReference>
<evidence type="ECO:0000313" key="4">
    <source>
        <dbReference type="Proteomes" id="UP000217265"/>
    </source>
</evidence>
<dbReference type="GO" id="GO:0046914">
    <property type="term" value="F:transition metal ion binding"/>
    <property type="evidence" value="ECO:0007669"/>
    <property type="project" value="InterPro"/>
</dbReference>
<dbReference type="OrthoDB" id="9811076at2"/>
<evidence type="ECO:0000259" key="2">
    <source>
        <dbReference type="SMART" id="SM00899"/>
    </source>
</evidence>
<protein>
    <submittedName>
        <fullName evidence="3">FeoA family protein</fullName>
    </submittedName>
</protein>
<dbReference type="PANTHER" id="PTHR42954:SF2">
    <property type="entry name" value="FE(2+) TRANSPORT PROTEIN A"/>
    <property type="match status" value="1"/>
</dbReference>
<dbReference type="InterPro" id="IPR038157">
    <property type="entry name" value="FeoA_core_dom"/>
</dbReference>